<name>A0A5R8QAD6_9FIRM</name>
<comment type="caution">
    <text evidence="1">The sequence shown here is derived from an EMBL/GenBank/DDBJ whole genome shotgun (WGS) entry which is preliminary data.</text>
</comment>
<dbReference type="SUPFAM" id="SSF56300">
    <property type="entry name" value="Metallo-dependent phosphatases"/>
    <property type="match status" value="1"/>
</dbReference>
<dbReference type="InParanoid" id="A0A5R8QAD6"/>
<evidence type="ECO:0008006" key="3">
    <source>
        <dbReference type="Google" id="ProtNLM"/>
    </source>
</evidence>
<dbReference type="OrthoDB" id="2293078at2"/>
<organism evidence="1 2">
    <name type="scientific">Culicoidibacter larvae</name>
    <dbReference type="NCBI Taxonomy" id="2579976"/>
    <lineage>
        <taxon>Bacteria</taxon>
        <taxon>Bacillati</taxon>
        <taxon>Bacillota</taxon>
        <taxon>Culicoidibacteria</taxon>
        <taxon>Culicoidibacterales</taxon>
        <taxon>Culicoidibacteraceae</taxon>
        <taxon>Culicoidibacter</taxon>
    </lineage>
</organism>
<dbReference type="InterPro" id="IPR029052">
    <property type="entry name" value="Metallo-depent_PP-like"/>
</dbReference>
<dbReference type="RefSeq" id="WP_138191773.1">
    <property type="nucleotide sequence ID" value="NZ_VBWP01000009.1"/>
</dbReference>
<dbReference type="EMBL" id="VBWP01000009">
    <property type="protein sequence ID" value="TLG72066.1"/>
    <property type="molecule type" value="Genomic_DNA"/>
</dbReference>
<dbReference type="AlphaFoldDB" id="A0A5R8QAD6"/>
<evidence type="ECO:0000313" key="1">
    <source>
        <dbReference type="EMBL" id="TLG72066.1"/>
    </source>
</evidence>
<dbReference type="Proteomes" id="UP000306912">
    <property type="component" value="Unassembled WGS sequence"/>
</dbReference>
<gene>
    <name evidence="1" type="ORF">FEZ08_09545</name>
</gene>
<accession>A0A5R8QAD6</accession>
<keyword evidence="2" id="KW-1185">Reference proteome</keyword>
<protein>
    <recommendedName>
        <fullName evidence="3">Winged helix-turn-helix domain-containing protein</fullName>
    </recommendedName>
</protein>
<evidence type="ECO:0000313" key="2">
    <source>
        <dbReference type="Proteomes" id="UP000306912"/>
    </source>
</evidence>
<reference evidence="1 2" key="1">
    <citation type="submission" date="2019-05" db="EMBL/GenBank/DDBJ databases">
        <title>Culicoidintestinum kansasii gen. nov., sp. nov. from the gastrointestinal tract of the biting midge, Culicoides sonorensis.</title>
        <authorList>
            <person name="Neupane S."/>
            <person name="Ghosh A."/>
            <person name="Gunther S."/>
            <person name="Martin K."/>
            <person name="Zurek L."/>
        </authorList>
    </citation>
    <scope>NUCLEOTIDE SEQUENCE [LARGE SCALE GENOMIC DNA]</scope>
    <source>
        <strain evidence="1 2">CS-1</strain>
    </source>
</reference>
<sequence>MNHKKERNEQILKHASDGLKMTDIADVMNLTYETVRCVIRRNRDKIQPSEFKEIEASEINGDVAIHVARMTDAEIYDFFKKDPEKYDLQRQRPTLNTKGNSHFQVIFKAKSVMQQIDFEELFKRLCNRPMPKSWVGVEKHKIGDKLAVLAAVDFHMPKLAWASETGDNYDMKIARKSVDYVFQQSYEYMKENDIKKAIVPIGQDLLHFDSNKPFTSAGTLQDTDVRWKKMIDTVCETMIDNISRLSEVANITLVWSRGNHDETLSYAIFKVLEAYFNNYDRVTPILNHKPRQYYQFGVNMICFTHSDKEGKRLPMMLSTEEPMMFAATTDRHVIAGHFHTYKVEEIHGIMIHHCSSISGTDYWHAESGYVGNKKAMQLLVFDKKNGIDVVKHIAVPKNYYK</sequence>
<proteinExistence type="predicted"/>